<evidence type="ECO:0000313" key="1">
    <source>
        <dbReference type="EMBL" id="RKN55996.1"/>
    </source>
</evidence>
<dbReference type="AlphaFoldDB" id="A0A3B0AA04"/>
<name>A0A3B0AA04_9ACTN</name>
<accession>A0A3B0AA04</accession>
<dbReference type="OrthoDB" id="3404114at2"/>
<sequence length="165" mass="18326">MRTIDNEFTVYGQGYKLARICKLDSSHTVHVRVKRDLYRQQSHAVAEVLTPSLTWTALLTQDVESWHQSSPYVATNAGQGRARQAEALLNQVAIAPAEPRGRGAGRSMRGPRGPSAWEVGERWGDVAVFTAGGGRPAHWMTGRQHPGRVFIRCLLRYFPGLFVAD</sequence>
<dbReference type="EMBL" id="RBAN01000002">
    <property type="protein sequence ID" value="RKN55996.1"/>
    <property type="molecule type" value="Genomic_DNA"/>
</dbReference>
<protein>
    <submittedName>
        <fullName evidence="1">Uncharacterized protein</fullName>
    </submittedName>
</protein>
<gene>
    <name evidence="1" type="ORF">D7193_15540</name>
</gene>
<comment type="caution">
    <text evidence="1">The sequence shown here is derived from an EMBL/GenBank/DDBJ whole genome shotgun (WGS) entry which is preliminary data.</text>
</comment>
<reference evidence="1 2" key="1">
    <citation type="journal article" date="2015" name="Int. J. Syst. Evol. Microbiol.">
        <title>Micromonospora costi sp. nov., isolated from a leaf of Costus speciosus.</title>
        <authorList>
            <person name="Thawai C."/>
        </authorList>
    </citation>
    <scope>NUCLEOTIDE SEQUENCE [LARGE SCALE GENOMIC DNA]</scope>
    <source>
        <strain evidence="1 2">CS1-12</strain>
    </source>
</reference>
<keyword evidence="2" id="KW-1185">Reference proteome</keyword>
<organism evidence="1 2">
    <name type="scientific">Micromonospora costi</name>
    <dbReference type="NCBI Taxonomy" id="1530042"/>
    <lineage>
        <taxon>Bacteria</taxon>
        <taxon>Bacillati</taxon>
        <taxon>Actinomycetota</taxon>
        <taxon>Actinomycetes</taxon>
        <taxon>Micromonosporales</taxon>
        <taxon>Micromonosporaceae</taxon>
        <taxon>Micromonospora</taxon>
    </lineage>
</organism>
<dbReference type="Proteomes" id="UP000279968">
    <property type="component" value="Unassembled WGS sequence"/>
</dbReference>
<evidence type="ECO:0000313" key="2">
    <source>
        <dbReference type="Proteomes" id="UP000279968"/>
    </source>
</evidence>
<proteinExistence type="predicted"/>
<dbReference type="RefSeq" id="WP_120780179.1">
    <property type="nucleotide sequence ID" value="NZ_JBHLUP010000002.1"/>
</dbReference>